<evidence type="ECO:0000313" key="2">
    <source>
        <dbReference type="EMBL" id="NSL51948.1"/>
    </source>
</evidence>
<feature type="domain" description="DnaJ homologue subfamily C member 28 conserved" evidence="1">
    <location>
        <begin position="7"/>
        <end position="73"/>
    </location>
</feature>
<dbReference type="PANTHER" id="PTHR39158:SF1">
    <property type="entry name" value="DNAJ HOMOLOG SUBFAMILY C MEMBER 28"/>
    <property type="match status" value="1"/>
</dbReference>
<dbReference type="Pfam" id="PF09350">
    <property type="entry name" value="DJC28_CD"/>
    <property type="match status" value="1"/>
</dbReference>
<sequence>MDLFSILAEERIKEAMKNKEFDNLPGKGKPLPKDDLAHVPSELRIGYKILKNAGMIPEEMQIKKEMLEIEDLIACCYDEEEKEQLKRKLNEKLIRFNLLMEKRKMGQTGAFKRYQSKLNRLF</sequence>
<dbReference type="Proteomes" id="UP000625804">
    <property type="component" value="Unassembled WGS sequence"/>
</dbReference>
<keyword evidence="3" id="KW-1185">Reference proteome</keyword>
<dbReference type="InterPro" id="IPR018961">
    <property type="entry name" value="DnaJ_homolog_subfam-C_membr-28"/>
</dbReference>
<organism evidence="2 3">
    <name type="scientific">Calidifontibacillus erzurumensis</name>
    <dbReference type="NCBI Taxonomy" id="2741433"/>
    <lineage>
        <taxon>Bacteria</taxon>
        <taxon>Bacillati</taxon>
        <taxon>Bacillota</taxon>
        <taxon>Bacilli</taxon>
        <taxon>Bacillales</taxon>
        <taxon>Bacillaceae</taxon>
        <taxon>Calidifontibacillus/Schinkia group</taxon>
        <taxon>Calidifontibacillus</taxon>
    </lineage>
</organism>
<comment type="caution">
    <text evidence="2">The sequence shown here is derived from an EMBL/GenBank/DDBJ whole genome shotgun (WGS) entry which is preliminary data.</text>
</comment>
<dbReference type="AlphaFoldDB" id="A0A8J8GGH8"/>
<dbReference type="RefSeq" id="WP_173731231.1">
    <property type="nucleotide sequence ID" value="NZ_JABTTE010000011.1"/>
</dbReference>
<gene>
    <name evidence="2" type="ORF">HR057_09315</name>
</gene>
<proteinExistence type="predicted"/>
<dbReference type="PANTHER" id="PTHR39158">
    <property type="entry name" value="OS08G0560600 PROTEIN"/>
    <property type="match status" value="1"/>
</dbReference>
<evidence type="ECO:0000259" key="1">
    <source>
        <dbReference type="Pfam" id="PF09350"/>
    </source>
</evidence>
<reference evidence="2" key="1">
    <citation type="submission" date="2020-06" db="EMBL/GenBank/DDBJ databases">
        <title>A novel thermopfilic bacterium from Erzurum, Turkey.</title>
        <authorList>
            <person name="Adiguzel A."/>
            <person name="Ay H."/>
            <person name="Baltaci M.O."/>
        </authorList>
    </citation>
    <scope>NUCLEOTIDE SEQUENCE</scope>
    <source>
        <strain evidence="2">P2</strain>
    </source>
</reference>
<accession>A0A8J8GGH8</accession>
<dbReference type="InterPro" id="IPR052573">
    <property type="entry name" value="DnaJ_C_subfamily_28"/>
</dbReference>
<protein>
    <submittedName>
        <fullName evidence="2">DUF1992 domain-containing protein</fullName>
    </submittedName>
</protein>
<evidence type="ECO:0000313" key="3">
    <source>
        <dbReference type="Proteomes" id="UP000625804"/>
    </source>
</evidence>
<name>A0A8J8GGH8_9BACI</name>
<dbReference type="EMBL" id="JABTTE010000011">
    <property type="protein sequence ID" value="NSL51948.1"/>
    <property type="molecule type" value="Genomic_DNA"/>
</dbReference>